<dbReference type="OMA" id="HIPARHE"/>
<reference evidence="3" key="2">
    <citation type="journal article" date="2018" name="Plant J.">
        <title>The Sorghum bicolor reference genome: improved assembly, gene annotations, a transcriptome atlas, and signatures of genome organization.</title>
        <authorList>
            <person name="McCormick R.F."/>
            <person name="Truong S.K."/>
            <person name="Sreedasyam A."/>
            <person name="Jenkins J."/>
            <person name="Shu S."/>
            <person name="Sims D."/>
            <person name="Kennedy M."/>
            <person name="Amirebrahimi M."/>
            <person name="Weers B.D."/>
            <person name="McKinley B."/>
            <person name="Mattison A."/>
            <person name="Morishige D.T."/>
            <person name="Grimwood J."/>
            <person name="Schmutz J."/>
            <person name="Mullet J.E."/>
        </authorList>
    </citation>
    <scope>NUCLEOTIDE SEQUENCE [LARGE SCALE GENOMIC DNA]</scope>
    <source>
        <strain evidence="3">cv. BTx623</strain>
    </source>
</reference>
<evidence type="ECO:0000256" key="1">
    <source>
        <dbReference type="SAM" id="MobiDB-lite"/>
    </source>
</evidence>
<name>A0A194YN12_SORBI</name>
<dbReference type="AlphaFoldDB" id="A0A194YN12"/>
<dbReference type="InParanoid" id="A0A194YN12"/>
<organism evidence="2 3">
    <name type="scientific">Sorghum bicolor</name>
    <name type="common">Sorghum</name>
    <name type="synonym">Sorghum vulgare</name>
    <dbReference type="NCBI Taxonomy" id="4558"/>
    <lineage>
        <taxon>Eukaryota</taxon>
        <taxon>Viridiplantae</taxon>
        <taxon>Streptophyta</taxon>
        <taxon>Embryophyta</taxon>
        <taxon>Tracheophyta</taxon>
        <taxon>Spermatophyta</taxon>
        <taxon>Magnoliopsida</taxon>
        <taxon>Liliopsida</taxon>
        <taxon>Poales</taxon>
        <taxon>Poaceae</taxon>
        <taxon>PACMAD clade</taxon>
        <taxon>Panicoideae</taxon>
        <taxon>Andropogonodae</taxon>
        <taxon>Andropogoneae</taxon>
        <taxon>Sorghinae</taxon>
        <taxon>Sorghum</taxon>
    </lineage>
</organism>
<gene>
    <name evidence="2" type="ORF">SORBI_3004G062900</name>
</gene>
<proteinExistence type="predicted"/>
<accession>A0A194YN12</accession>
<evidence type="ECO:0000313" key="3">
    <source>
        <dbReference type="Proteomes" id="UP000000768"/>
    </source>
</evidence>
<protein>
    <submittedName>
        <fullName evidence="2">Uncharacterized protein</fullName>
    </submittedName>
</protein>
<evidence type="ECO:0000313" key="2">
    <source>
        <dbReference type="EMBL" id="KXG29609.1"/>
    </source>
</evidence>
<reference evidence="2 3" key="1">
    <citation type="journal article" date="2009" name="Nature">
        <title>The Sorghum bicolor genome and the diversification of grasses.</title>
        <authorList>
            <person name="Paterson A.H."/>
            <person name="Bowers J.E."/>
            <person name="Bruggmann R."/>
            <person name="Dubchak I."/>
            <person name="Grimwood J."/>
            <person name="Gundlach H."/>
            <person name="Haberer G."/>
            <person name="Hellsten U."/>
            <person name="Mitros T."/>
            <person name="Poliakov A."/>
            <person name="Schmutz J."/>
            <person name="Spannagl M."/>
            <person name="Tang H."/>
            <person name="Wang X."/>
            <person name="Wicker T."/>
            <person name="Bharti A.K."/>
            <person name="Chapman J."/>
            <person name="Feltus F.A."/>
            <person name="Gowik U."/>
            <person name="Grigoriev I.V."/>
            <person name="Lyons E."/>
            <person name="Maher C.A."/>
            <person name="Martis M."/>
            <person name="Narechania A."/>
            <person name="Otillar R.P."/>
            <person name="Penning B.W."/>
            <person name="Salamov A.A."/>
            <person name="Wang Y."/>
            <person name="Zhang L."/>
            <person name="Carpita N.C."/>
            <person name="Freeling M."/>
            <person name="Gingle A.R."/>
            <person name="Hash C.T."/>
            <person name="Keller B."/>
            <person name="Klein P."/>
            <person name="Kresovich S."/>
            <person name="McCann M.C."/>
            <person name="Ming R."/>
            <person name="Peterson D.G."/>
            <person name="Mehboob-ur-Rahman"/>
            <person name="Ware D."/>
            <person name="Westhoff P."/>
            <person name="Mayer K.F."/>
            <person name="Messing J."/>
            <person name="Rokhsar D.S."/>
        </authorList>
    </citation>
    <scope>NUCLEOTIDE SEQUENCE [LARGE SCALE GENOMIC DNA]</scope>
    <source>
        <strain evidence="3">cv. BTx623</strain>
    </source>
</reference>
<feature type="region of interest" description="Disordered" evidence="1">
    <location>
        <begin position="1"/>
        <end position="24"/>
    </location>
</feature>
<dbReference type="Gramene" id="KXG29609">
    <property type="protein sequence ID" value="KXG29609"/>
    <property type="gene ID" value="SORBI_3004G062900"/>
</dbReference>
<dbReference type="Proteomes" id="UP000000768">
    <property type="component" value="Chromosome 4"/>
</dbReference>
<dbReference type="OrthoDB" id="682153at2759"/>
<sequence length="277" mass="30424">MASDHIPSSPSSRTSDASSTSTTSLPCSYITVASVDEMRFALRCETPEVQVKFELAADSSLAAAHKLWELVSAHQRGGDAELSNPDCLSNKEEALRCVKSKLERLRRWERHLDRKRGKVMEQVSTLNEVIDVGGPGARPGYQPHRCTGLSADIDIDQKVDEKEMRGHIEAIRALLLQGSPGSPATDGGKYSLQSCLDREAEEQLDIARFNLAYLQLKATGLELLSGHLVSGIADLEKRFIDEPTHLGASDAEFVNFIEVPMYADEAPPPQASHDFYC</sequence>
<keyword evidence="3" id="KW-1185">Reference proteome</keyword>
<dbReference type="EMBL" id="CM000763">
    <property type="protein sequence ID" value="KXG29609.1"/>
    <property type="molecule type" value="Genomic_DNA"/>
</dbReference>
<feature type="compositionally biased region" description="Low complexity" evidence="1">
    <location>
        <begin position="8"/>
        <end position="24"/>
    </location>
</feature>